<gene>
    <name evidence="2" type="ORF">T23_07160</name>
</gene>
<keyword evidence="3" id="KW-1185">Reference proteome</keyword>
<feature type="domain" description="Peptidase M20 dimerisation" evidence="1">
    <location>
        <begin position="114"/>
        <end position="205"/>
    </location>
</feature>
<dbReference type="InterPro" id="IPR002933">
    <property type="entry name" value="Peptidase_M20"/>
</dbReference>
<dbReference type="CDD" id="cd03886">
    <property type="entry name" value="M20_Acy1"/>
    <property type="match status" value="1"/>
</dbReference>
<organism evidence="2 3">
    <name type="scientific">Turicibacter faecis</name>
    <dbReference type="NCBI Taxonomy" id="2963365"/>
    <lineage>
        <taxon>Bacteria</taxon>
        <taxon>Bacillati</taxon>
        <taxon>Bacillota</taxon>
        <taxon>Erysipelotrichia</taxon>
        <taxon>Erysipelotrichales</taxon>
        <taxon>Turicibacteraceae</taxon>
        <taxon>Turicibacter</taxon>
    </lineage>
</organism>
<dbReference type="PANTHER" id="PTHR11014:SF63">
    <property type="entry name" value="METALLOPEPTIDASE, PUTATIVE (AFU_ORTHOLOGUE AFUA_6G09600)-RELATED"/>
    <property type="match status" value="1"/>
</dbReference>
<evidence type="ECO:0000313" key="2">
    <source>
        <dbReference type="EMBL" id="BEH90614.1"/>
    </source>
</evidence>
<dbReference type="Gene3D" id="3.30.70.360">
    <property type="match status" value="1"/>
</dbReference>
<dbReference type="InterPro" id="IPR036264">
    <property type="entry name" value="Bact_exopeptidase_dim_dom"/>
</dbReference>
<dbReference type="SUPFAM" id="SSF53187">
    <property type="entry name" value="Zn-dependent exopeptidases"/>
    <property type="match status" value="1"/>
</dbReference>
<reference evidence="2" key="1">
    <citation type="journal article" date="2024" name="Int. J. Syst. Evol. Microbiol.">
        <title>Turicibacter faecis sp. nov., isolated from faeces of heart failure mouse model.</title>
        <authorList>
            <person name="Imamura Y."/>
            <person name="Motooka D."/>
            <person name="Nakajima Y."/>
            <person name="Ito S."/>
            <person name="Kitakaze M."/>
            <person name="Iida T."/>
            <person name="Nakamura S."/>
        </authorList>
    </citation>
    <scope>NUCLEOTIDE SEQUENCE</scope>
    <source>
        <strain evidence="2">TC023</strain>
    </source>
</reference>
<dbReference type="InterPro" id="IPR011650">
    <property type="entry name" value="Peptidase_M20_dimer"/>
</dbReference>
<evidence type="ECO:0000313" key="3">
    <source>
        <dbReference type="Proteomes" id="UP001432099"/>
    </source>
</evidence>
<dbReference type="Gene3D" id="3.40.630.10">
    <property type="entry name" value="Zn peptidases"/>
    <property type="match status" value="1"/>
</dbReference>
<dbReference type="PANTHER" id="PTHR11014">
    <property type="entry name" value="PEPTIDASE M20 FAMILY MEMBER"/>
    <property type="match status" value="1"/>
</dbReference>
<dbReference type="NCBIfam" id="TIGR01891">
    <property type="entry name" value="amidohydrolases"/>
    <property type="match status" value="1"/>
</dbReference>
<dbReference type="Pfam" id="PF01546">
    <property type="entry name" value="Peptidase_M20"/>
    <property type="match status" value="1"/>
</dbReference>
<dbReference type="RefSeq" id="WP_262950789.1">
    <property type="nucleotide sequence ID" value="NZ_AP028127.1"/>
</dbReference>
<dbReference type="EMBL" id="AP028127">
    <property type="protein sequence ID" value="BEH90614.1"/>
    <property type="molecule type" value="Genomic_DNA"/>
</dbReference>
<proteinExistence type="predicted"/>
<dbReference type="Pfam" id="PF07687">
    <property type="entry name" value="M20_dimer"/>
    <property type="match status" value="1"/>
</dbReference>
<accession>A0ABM8IHA8</accession>
<evidence type="ECO:0000259" key="1">
    <source>
        <dbReference type="Pfam" id="PF07687"/>
    </source>
</evidence>
<dbReference type="SUPFAM" id="SSF55031">
    <property type="entry name" value="Bacterial exopeptidase dimerisation domain"/>
    <property type="match status" value="1"/>
</dbReference>
<sequence>MLRADMDALPVKETSACDFKSTNGCMHACGHDMHTAMLLGAAKLLKQNQDQLEGTVKLVFQPDEEGFTGAKKMIAAGVLENPKVDAALAMHVHSQTPSNLVLCGLGTTIAGCYRFQIVVKGTGCHGAMPETGVDPINIAVHIYLALQEIIAREVSPSKPAVITIGKFVGGEAPNVIPGEVVMEGTIRSLDKELLDYMVNRVNEIVVSTATMFRGSAELIELSSVPPLTNDTPLAHEITSYMKDLLGEQAVIQFEQGGMGSEDFASYAYHVPSVYLLLGAGTEQENPLFGKPMHNEKVVFNEDILPTGAAMHAYNAIMWLKNNK</sequence>
<protein>
    <submittedName>
        <fullName evidence="2">Peptidase</fullName>
    </submittedName>
</protein>
<dbReference type="InterPro" id="IPR017439">
    <property type="entry name" value="Amidohydrolase"/>
</dbReference>
<name>A0ABM8IHA8_9FIRM</name>
<dbReference type="Proteomes" id="UP001432099">
    <property type="component" value="Chromosome"/>
</dbReference>